<dbReference type="Proteomes" id="UP000007800">
    <property type="component" value="Unassembled WGS sequence"/>
</dbReference>
<dbReference type="AlphaFoldDB" id="C5KBA2"/>
<name>C5KBA2_PERM5</name>
<dbReference type="InParanoid" id="C5KBA2"/>
<gene>
    <name evidence="2" type="ORF">Pmar_PMAR005339</name>
</gene>
<reference evidence="2 3" key="1">
    <citation type="submission" date="2008-07" db="EMBL/GenBank/DDBJ databases">
        <authorList>
            <person name="El-Sayed N."/>
            <person name="Caler E."/>
            <person name="Inman J."/>
            <person name="Amedeo P."/>
            <person name="Hass B."/>
            <person name="Wortman J."/>
        </authorList>
    </citation>
    <scope>NUCLEOTIDE SEQUENCE [LARGE SCALE GENOMIC DNA]</scope>
    <source>
        <strain evidence="3">ATCC 50983 / TXsc</strain>
    </source>
</reference>
<evidence type="ECO:0000313" key="2">
    <source>
        <dbReference type="EMBL" id="EER18428.1"/>
    </source>
</evidence>
<feature type="region of interest" description="Disordered" evidence="1">
    <location>
        <begin position="107"/>
        <end position="129"/>
    </location>
</feature>
<dbReference type="SUPFAM" id="SSF81631">
    <property type="entry name" value="PAP/OAS1 substrate-binding domain"/>
    <property type="match status" value="1"/>
</dbReference>
<dbReference type="GeneID" id="9049234"/>
<dbReference type="Gene3D" id="1.10.1410.10">
    <property type="match status" value="1"/>
</dbReference>
<sequence length="400" mass="44666">MADGTRNRLPHPPQRQTCVPTSEGIRLATTKHATIDKTNTQPNTPEHVITDSHQLIIKLWLMPVHAMSCDGHDEVVAITPMLSFVELIYTFVSPPSLRNAHFLYDGSTSTSELSQPSDSAQERRMRRRQNPLRNCETECGDVDLVVILAKYDQDARHVPSQSPVDLVIHLGHPIVSSWFLRDIVAASSVSKKLIQLVRNWGASKDITRADLGMLPKYGYSLLVVAFLQKRGLLPANLFPITVKEASVSRAKRPRLSSTGLDPATYYTEGQLIRFVLSDEREHLPWKAVLDARPSISAHSDGANVDTLFQEFLADLEDKFSCDNPLPVDFRVHKADILEEFKVTCDDLFVLRDPITSRNVACILTPTTKVAILNEVKRARRVLSTGRTITDLLTLPPLTAP</sequence>
<protein>
    <submittedName>
        <fullName evidence="2">Uncharacterized protein</fullName>
    </submittedName>
</protein>
<dbReference type="OrthoDB" id="407432at2759"/>
<evidence type="ECO:0000313" key="3">
    <source>
        <dbReference type="Proteomes" id="UP000007800"/>
    </source>
</evidence>
<feature type="compositionally biased region" description="Polar residues" evidence="1">
    <location>
        <begin position="107"/>
        <end position="119"/>
    </location>
</feature>
<dbReference type="RefSeq" id="XP_002786632.1">
    <property type="nucleotide sequence ID" value="XM_002786586.1"/>
</dbReference>
<organism evidence="3">
    <name type="scientific">Perkinsus marinus (strain ATCC 50983 / TXsc)</name>
    <dbReference type="NCBI Taxonomy" id="423536"/>
    <lineage>
        <taxon>Eukaryota</taxon>
        <taxon>Sar</taxon>
        <taxon>Alveolata</taxon>
        <taxon>Perkinsozoa</taxon>
        <taxon>Perkinsea</taxon>
        <taxon>Perkinsida</taxon>
        <taxon>Perkinsidae</taxon>
        <taxon>Perkinsus</taxon>
    </lineage>
</organism>
<accession>C5KBA2</accession>
<dbReference type="EMBL" id="GG671811">
    <property type="protein sequence ID" value="EER18428.1"/>
    <property type="molecule type" value="Genomic_DNA"/>
</dbReference>
<proteinExistence type="predicted"/>
<feature type="region of interest" description="Disordered" evidence="1">
    <location>
        <begin position="1"/>
        <end position="20"/>
    </location>
</feature>
<evidence type="ECO:0000256" key="1">
    <source>
        <dbReference type="SAM" id="MobiDB-lite"/>
    </source>
</evidence>
<keyword evidence="3" id="KW-1185">Reference proteome</keyword>